<evidence type="ECO:0000313" key="4">
    <source>
        <dbReference type="EMBL" id="QMW05983.1"/>
    </source>
</evidence>
<evidence type="ECO:0000313" key="5">
    <source>
        <dbReference type="Proteomes" id="UP000515369"/>
    </source>
</evidence>
<dbReference type="SUPFAM" id="SSF52266">
    <property type="entry name" value="SGNH hydrolase"/>
    <property type="match status" value="1"/>
</dbReference>
<dbReference type="SUPFAM" id="SSF49265">
    <property type="entry name" value="Fibronectin type III"/>
    <property type="match status" value="1"/>
</dbReference>
<feature type="domain" description="Sialate O-acetylesterase" evidence="2">
    <location>
        <begin position="122"/>
        <end position="339"/>
    </location>
</feature>
<dbReference type="InterPro" id="IPR003961">
    <property type="entry name" value="FN3_dom"/>
</dbReference>
<keyword evidence="1" id="KW-0378">Hydrolase</keyword>
<dbReference type="NCBIfam" id="TIGR04183">
    <property type="entry name" value="Por_Secre_tail"/>
    <property type="match status" value="1"/>
</dbReference>
<protein>
    <submittedName>
        <fullName evidence="4">T9SS type A sorting domain-containing protein</fullName>
    </submittedName>
</protein>
<dbReference type="Gene3D" id="2.60.40.10">
    <property type="entry name" value="Immunoglobulins"/>
    <property type="match status" value="1"/>
</dbReference>
<dbReference type="InterPro" id="IPR005181">
    <property type="entry name" value="SASA"/>
</dbReference>
<name>A0A7G5H4E1_9BACT</name>
<dbReference type="Gene3D" id="3.40.50.1110">
    <property type="entry name" value="SGNH hydrolase"/>
    <property type="match status" value="1"/>
</dbReference>
<dbReference type="CDD" id="cd00063">
    <property type="entry name" value="FN3"/>
    <property type="match status" value="1"/>
</dbReference>
<proteinExistence type="predicted"/>
<organism evidence="4 5">
    <name type="scientific">Spirosoma foliorum</name>
    <dbReference type="NCBI Taxonomy" id="2710596"/>
    <lineage>
        <taxon>Bacteria</taxon>
        <taxon>Pseudomonadati</taxon>
        <taxon>Bacteroidota</taxon>
        <taxon>Cytophagia</taxon>
        <taxon>Cytophagales</taxon>
        <taxon>Cytophagaceae</taxon>
        <taxon>Spirosoma</taxon>
    </lineage>
</organism>
<accession>A0A7G5H4E1</accession>
<dbReference type="AlphaFoldDB" id="A0A7G5H4E1"/>
<evidence type="ECO:0000259" key="3">
    <source>
        <dbReference type="Pfam" id="PF18962"/>
    </source>
</evidence>
<sequence>MKRLYGAFILFLSYFGSFGQVVFDQLPRDLQLYPRDATNQAAISVSGSMSGTAVSYTKIGVQVLREGLLTKALSQTLSPSSTTFKLTTTIKAETAEYGFRVFAYKGADSVLVAERKRVVCGDVYIIHGQSNALALAGLDTYYSVGFDDKYLRNAAYSYGSPASNMTWFPAKQPYASVGGLGLTIQRLILQTYGIPTCVINGAQGGTQISLLLARNPANHADTNTFYGNLLYRAQWAGVARQAKAIIFRQGEEDAGTGISGYAGKFATLYNQLREDYGDMRIYVGQINILDNTNPNDSAAALRDFQRRTKFLFKNVETIASVGTVGYQGVHYEPLAYQQLAFEQFRQLARDIYGSTDTLQINSPDVKKTFYNARKDSITLVFDDQMQMVWKSDTAFYSFATGVKEYGREQKDYFYLDGKSGLVAGGSATGNRVILALNQPATAKTLRYLPAYFSDNFSAFYDGPVLKNSRGMRAFSFDGVPIADAIATVTTLAAKPLSEKQIQLNWTVSANAQTQLLERSDGTPSSYKQIASFNGTTATYTDTNLPDPLGTYYYRLRASNSTSESGYSNVVIARPLILEIEPTEPLVQLYPNPLSTDRLLHVEASQVTFTNLSVRDLLGRVVKSWSGTAKNTLTLGLSDLEAGLYIANLQTTDGQTLRRKIVIR</sequence>
<dbReference type="RefSeq" id="WP_182463356.1">
    <property type="nucleotide sequence ID" value="NZ_CP059732.1"/>
</dbReference>
<dbReference type="InterPro" id="IPR013783">
    <property type="entry name" value="Ig-like_fold"/>
</dbReference>
<dbReference type="InterPro" id="IPR036514">
    <property type="entry name" value="SGNH_hydro_sf"/>
</dbReference>
<dbReference type="GO" id="GO:0016788">
    <property type="term" value="F:hydrolase activity, acting on ester bonds"/>
    <property type="evidence" value="ECO:0007669"/>
    <property type="project" value="UniProtKB-ARBA"/>
</dbReference>
<evidence type="ECO:0000256" key="1">
    <source>
        <dbReference type="ARBA" id="ARBA00022801"/>
    </source>
</evidence>
<gene>
    <name evidence="4" type="ORF">H3H32_14330</name>
</gene>
<evidence type="ECO:0000259" key="2">
    <source>
        <dbReference type="Pfam" id="PF03629"/>
    </source>
</evidence>
<dbReference type="Pfam" id="PF18962">
    <property type="entry name" value="Por_Secre_tail"/>
    <property type="match status" value="1"/>
</dbReference>
<dbReference type="Proteomes" id="UP000515369">
    <property type="component" value="Chromosome"/>
</dbReference>
<reference evidence="4 5" key="1">
    <citation type="submission" date="2020-07" db="EMBL/GenBank/DDBJ databases">
        <title>Spirosoma foliorum sp. nov., isolated from the leaves on the Nejang mountain Korea, Republic of.</title>
        <authorList>
            <person name="Ho H."/>
            <person name="Lee Y.-J."/>
            <person name="Nurcahyanto D.-A."/>
            <person name="Kim S.-G."/>
        </authorList>
    </citation>
    <scope>NUCLEOTIDE SEQUENCE [LARGE SCALE GENOMIC DNA]</scope>
    <source>
        <strain evidence="4 5">PL0136</strain>
    </source>
</reference>
<dbReference type="InterPro" id="IPR036116">
    <property type="entry name" value="FN3_sf"/>
</dbReference>
<feature type="domain" description="Secretion system C-terminal sorting" evidence="3">
    <location>
        <begin position="588"/>
        <end position="662"/>
    </location>
</feature>
<dbReference type="Pfam" id="PF03629">
    <property type="entry name" value="SASA"/>
    <property type="match status" value="1"/>
</dbReference>
<dbReference type="InterPro" id="IPR026444">
    <property type="entry name" value="Secre_tail"/>
</dbReference>
<keyword evidence="5" id="KW-1185">Reference proteome</keyword>
<dbReference type="KEGG" id="sfol:H3H32_14330"/>
<dbReference type="EMBL" id="CP059732">
    <property type="protein sequence ID" value="QMW05983.1"/>
    <property type="molecule type" value="Genomic_DNA"/>
</dbReference>